<dbReference type="InterPro" id="IPR006674">
    <property type="entry name" value="HD_domain"/>
</dbReference>
<dbReference type="InterPro" id="IPR004087">
    <property type="entry name" value="KH_dom"/>
</dbReference>
<evidence type="ECO:0000256" key="3">
    <source>
        <dbReference type="ARBA" id="ARBA00022801"/>
    </source>
</evidence>
<feature type="coiled-coil region" evidence="7">
    <location>
        <begin position="168"/>
        <end position="195"/>
    </location>
</feature>
<proteinExistence type="inferred from homology"/>
<comment type="function">
    <text evidence="5">Endoribonuclease that initiates mRNA decay.</text>
</comment>
<accession>A0A7X9DJI3</accession>
<dbReference type="GO" id="GO:0006402">
    <property type="term" value="P:mRNA catabolic process"/>
    <property type="evidence" value="ECO:0007669"/>
    <property type="project" value="UniProtKB-UniRule"/>
</dbReference>
<evidence type="ECO:0000259" key="8">
    <source>
        <dbReference type="PROSITE" id="PS51831"/>
    </source>
</evidence>
<dbReference type="NCBIfam" id="TIGR00277">
    <property type="entry name" value="HDIG"/>
    <property type="match status" value="1"/>
</dbReference>
<evidence type="ECO:0000256" key="4">
    <source>
        <dbReference type="ARBA" id="ARBA00022884"/>
    </source>
</evidence>
<comment type="caution">
    <text evidence="9">The sequence shown here is derived from an EMBL/GenBank/DDBJ whole genome shotgun (WGS) entry which is preliminary data.</text>
</comment>
<dbReference type="InterPro" id="IPR006675">
    <property type="entry name" value="HDIG_dom"/>
</dbReference>
<evidence type="ECO:0000256" key="1">
    <source>
        <dbReference type="ARBA" id="ARBA00022722"/>
    </source>
</evidence>
<dbReference type="InterPro" id="IPR017705">
    <property type="entry name" value="Ribonuclease_Y"/>
</dbReference>
<dbReference type="InterPro" id="IPR004088">
    <property type="entry name" value="KH_dom_type_1"/>
</dbReference>
<evidence type="ECO:0000256" key="5">
    <source>
        <dbReference type="HAMAP-Rule" id="MF_00335"/>
    </source>
</evidence>
<dbReference type="GO" id="GO:0003723">
    <property type="term" value="F:RNA binding"/>
    <property type="evidence" value="ECO:0007669"/>
    <property type="project" value="UniProtKB-UniRule"/>
</dbReference>
<keyword evidence="7" id="KW-0175">Coiled coil</keyword>
<dbReference type="PANTHER" id="PTHR12826">
    <property type="entry name" value="RIBONUCLEASE Y"/>
    <property type="match status" value="1"/>
</dbReference>
<dbReference type="EC" id="3.1.-.-" evidence="5 6"/>
<dbReference type="SUPFAM" id="SSF109604">
    <property type="entry name" value="HD-domain/PDEase-like"/>
    <property type="match status" value="1"/>
</dbReference>
<dbReference type="CDD" id="cd00077">
    <property type="entry name" value="HDc"/>
    <property type="match status" value="1"/>
</dbReference>
<evidence type="ECO:0000256" key="7">
    <source>
        <dbReference type="SAM" id="Coils"/>
    </source>
</evidence>
<dbReference type="SMART" id="SM00471">
    <property type="entry name" value="HDc"/>
    <property type="match status" value="1"/>
</dbReference>
<evidence type="ECO:0000313" key="10">
    <source>
        <dbReference type="Proteomes" id="UP000526033"/>
    </source>
</evidence>
<keyword evidence="3 5" id="KW-0378">Hydrolase</keyword>
<dbReference type="InterPro" id="IPR003607">
    <property type="entry name" value="HD/PDEase_dom"/>
</dbReference>
<dbReference type="GO" id="GO:0016787">
    <property type="term" value="F:hydrolase activity"/>
    <property type="evidence" value="ECO:0007669"/>
    <property type="project" value="UniProtKB-KW"/>
</dbReference>
<dbReference type="CDD" id="cd22431">
    <property type="entry name" value="KH-I_RNaseY"/>
    <property type="match status" value="1"/>
</dbReference>
<organism evidence="9 10">
    <name type="scientific">candidate division WWE3 bacterium</name>
    <dbReference type="NCBI Taxonomy" id="2053526"/>
    <lineage>
        <taxon>Bacteria</taxon>
        <taxon>Katanobacteria</taxon>
    </lineage>
</organism>
<dbReference type="Pfam" id="PF01966">
    <property type="entry name" value="HD"/>
    <property type="match status" value="1"/>
</dbReference>
<dbReference type="Gene3D" id="1.10.3210.10">
    <property type="entry name" value="Hypothetical protein af1432"/>
    <property type="match status" value="1"/>
</dbReference>
<keyword evidence="1 5" id="KW-0540">Nuclease</keyword>
<evidence type="ECO:0000256" key="6">
    <source>
        <dbReference type="NCBIfam" id="TIGR03319"/>
    </source>
</evidence>
<keyword evidence="4 5" id="KW-0694">RNA-binding</keyword>
<keyword evidence="2 5" id="KW-0255">Endonuclease</keyword>
<dbReference type="EMBL" id="JAAZNL010000002">
    <property type="protein sequence ID" value="NMB69615.1"/>
    <property type="molecule type" value="Genomic_DNA"/>
</dbReference>
<dbReference type="Gene3D" id="3.30.1370.10">
    <property type="entry name" value="K Homology domain, type 1"/>
    <property type="match status" value="1"/>
</dbReference>
<name>A0A7X9DJI3_UNCKA</name>
<feature type="coiled-coil region" evidence="7">
    <location>
        <begin position="70"/>
        <end position="139"/>
    </location>
</feature>
<dbReference type="Pfam" id="PF12072">
    <property type="entry name" value="RNase_Y_N"/>
    <property type="match status" value="1"/>
</dbReference>
<evidence type="ECO:0000313" key="9">
    <source>
        <dbReference type="EMBL" id="NMB69615.1"/>
    </source>
</evidence>
<dbReference type="NCBIfam" id="TIGR03319">
    <property type="entry name" value="RNase_Y"/>
    <property type="match status" value="1"/>
</dbReference>
<dbReference type="PROSITE" id="PS50084">
    <property type="entry name" value="KH_TYPE_1"/>
    <property type="match status" value="1"/>
</dbReference>
<dbReference type="GO" id="GO:0005886">
    <property type="term" value="C:plasma membrane"/>
    <property type="evidence" value="ECO:0007669"/>
    <property type="project" value="UniProtKB-UniRule"/>
</dbReference>
<gene>
    <name evidence="5 9" type="primary">rny</name>
    <name evidence="9" type="ORF">GYA27_00205</name>
</gene>
<dbReference type="GO" id="GO:0004521">
    <property type="term" value="F:RNA endonuclease activity"/>
    <property type="evidence" value="ECO:0007669"/>
    <property type="project" value="UniProtKB-UniRule"/>
</dbReference>
<feature type="domain" description="HD" evidence="8">
    <location>
        <begin position="336"/>
        <end position="428"/>
    </location>
</feature>
<comment type="similarity">
    <text evidence="5">Belongs to the RNase Y family.</text>
</comment>
<dbReference type="HAMAP" id="MF_00335">
    <property type="entry name" value="RNase_Y"/>
    <property type="match status" value="1"/>
</dbReference>
<dbReference type="Proteomes" id="UP000526033">
    <property type="component" value="Unassembled WGS sequence"/>
</dbReference>
<protein>
    <recommendedName>
        <fullName evidence="5 6">Ribonuclease Y</fullName>
        <shortName evidence="5">RNase Y</shortName>
        <ecNumber evidence="5 6">3.1.-.-</ecNumber>
    </recommendedName>
</protein>
<evidence type="ECO:0000256" key="2">
    <source>
        <dbReference type="ARBA" id="ARBA00022759"/>
    </source>
</evidence>
<dbReference type="PANTHER" id="PTHR12826:SF15">
    <property type="entry name" value="RIBONUCLEASE Y"/>
    <property type="match status" value="1"/>
</dbReference>
<dbReference type="Pfam" id="PF00013">
    <property type="entry name" value="KH_1"/>
    <property type="match status" value="1"/>
</dbReference>
<reference evidence="9 10" key="1">
    <citation type="journal article" date="2020" name="Biotechnol. Biofuels">
        <title>New insights from the biogas microbiome by comprehensive genome-resolved metagenomics of nearly 1600 species originating from multiple anaerobic digesters.</title>
        <authorList>
            <person name="Campanaro S."/>
            <person name="Treu L."/>
            <person name="Rodriguez-R L.M."/>
            <person name="Kovalovszki A."/>
            <person name="Ziels R.M."/>
            <person name="Maus I."/>
            <person name="Zhu X."/>
            <person name="Kougias P.G."/>
            <person name="Basile A."/>
            <person name="Luo G."/>
            <person name="Schluter A."/>
            <person name="Konstantinidis K.T."/>
            <person name="Angelidaki I."/>
        </authorList>
    </citation>
    <scope>NUCLEOTIDE SEQUENCE [LARGE SCALE GENOMIC DNA]</scope>
    <source>
        <strain evidence="9">AS27yjCOA_165</strain>
    </source>
</reference>
<dbReference type="AlphaFoldDB" id="A0A7X9DJI3"/>
<dbReference type="InterPro" id="IPR022711">
    <property type="entry name" value="RNase_Y_N"/>
</dbReference>
<dbReference type="SMART" id="SM00322">
    <property type="entry name" value="KH"/>
    <property type="match status" value="1"/>
</dbReference>
<dbReference type="InterPro" id="IPR036612">
    <property type="entry name" value="KH_dom_type_1_sf"/>
</dbReference>
<dbReference type="SUPFAM" id="SSF54791">
    <property type="entry name" value="Eukaryotic type KH-domain (KH-domain type I)"/>
    <property type="match status" value="1"/>
</dbReference>
<dbReference type="PROSITE" id="PS51831">
    <property type="entry name" value="HD"/>
    <property type="match status" value="1"/>
</dbReference>
<sequence length="519" mass="58956">MEILTLILVSTVGVGVGLFLSKKNKKTPVIEERQVVLPQENTPITTAPVESSTMVLEARNKAKELILEARDQALRIKTEAEEEARRTRERTMELEKKYAVQRAQIEAKEKDLESKFNSVKQAKELLEKKQEEINSFYEKQQSELQRMANLTKEEAKQQLLVSTDRELAEEKGRRIRQAEEEIKRESEKIAQEILVSTMRFAVSDYIVEYTTSKVKLPDEEMKGRIIGKEGRNIRTFEELTGVDLDMDSSPGEVIISSFDPVRREIAKVSLEKLLTDGRIQPAHIEEVVEKTKSDIEHVMYKEGDNLCHKVGAYNVPKELIQMLGRFKYRFSYGQNMMEHTLEETRLGIAIAYELGANVEIVRLGCLFHDIGKVVTDDEGTHIDLGVDLLKRYKVSEDVVNCVAEHHEDRPFSSIESAIVNLSDHISGARPGARSEDYESYVKRLKELESAAMSFDGVDKAYAVSAGREVRIFVSPDKVDDASTAYLAREIAKKIELEQTYPGVVKVTVIRETRVVETAK</sequence>